<dbReference type="EMBL" id="JABMIG020000144">
    <property type="protein sequence ID" value="KAL3789247.1"/>
    <property type="molecule type" value="Genomic_DNA"/>
</dbReference>
<reference evidence="5 6" key="1">
    <citation type="journal article" date="2020" name="G3 (Bethesda)">
        <title>Improved Reference Genome for Cyclotella cryptica CCMP332, a Model for Cell Wall Morphogenesis, Salinity Adaptation, and Lipid Production in Diatoms (Bacillariophyta).</title>
        <authorList>
            <person name="Roberts W.R."/>
            <person name="Downey K.M."/>
            <person name="Ruck E.C."/>
            <person name="Traller J.C."/>
            <person name="Alverson A.J."/>
        </authorList>
    </citation>
    <scope>NUCLEOTIDE SEQUENCE [LARGE SCALE GENOMIC DNA]</scope>
    <source>
        <strain evidence="5 6">CCMP332</strain>
    </source>
</reference>
<feature type="region of interest" description="Disordered" evidence="3">
    <location>
        <begin position="292"/>
        <end position="319"/>
    </location>
</feature>
<feature type="region of interest" description="Disordered" evidence="3">
    <location>
        <begin position="231"/>
        <end position="271"/>
    </location>
</feature>
<feature type="compositionally biased region" description="Polar residues" evidence="3">
    <location>
        <begin position="231"/>
        <end position="259"/>
    </location>
</feature>
<feature type="compositionally biased region" description="Polar residues" evidence="3">
    <location>
        <begin position="22"/>
        <end position="33"/>
    </location>
</feature>
<evidence type="ECO:0000259" key="4">
    <source>
        <dbReference type="Pfam" id="PF13868"/>
    </source>
</evidence>
<sequence>MPRPSPTNNSHSLDAPRREVSGVNNTAPLSNSKTEAHNNGGPHQKWGRGCEILTVAHNRRRISAEMAPPPPEWDGQFGCSNDELECHDFDPDVDELDEENPFDSIDKLLDQQEQEAKQMYVNKHGNCAGVKHCGQLHDDVAISQLDKVDDLFSCHGSSIGGQDEVPTPCLSAKSSQTSMRNSSEAARPHFNKQSVDDQEESNVQSTAGPKRSAKQYSIIKHSTPRFTFQSSVKMKSSFQTPSNRQSLPQRNLFSDSPAPQKSAKLVQRHTFRKSFEREKPVVSDVRRLDCTPSFLPRRKSSSQDPTKDGINHESPHKDDKLHSALFESLRKSNLKDVGQSMTSRSSNAKSGYLIQRLRSLRNNDQRLAMRLRSGRYSNAYSSKTNAAMVRKRRRSGNDYFDHKHTTMSELDVTVSHLGIECVFGDDKSIHVAYIHRFERNKSAHHISGDDIIFNLPCFSWIILSNDVMREQGIADGTSRQLRFYDAVVIPTRSISRGLPISELVESESKMPTIVCANRHLIGDTMATISRRDLDRIISSVEGNQSTEPCDTRRREQLKQVSDLRVASWKDTLAATRKAKIEWKAEKERQEEEKRTLRDAEEAALRENQRRDTLAHADRLLREQTENLRQFRSQQLLVDTIDIRDAQIKEKEQQQMRDAEAEKQWHLAIITNVREAEKKSLANAEIAARKSKELAEDLQRQRDQREELIRKQNQRKRDEEEALIRKIAIDEAKAEQIEAQLKNERRNTTKEEMKCNEILLKMRREQLQKEEQELAKKCEEEVRRQNRINEARIALEQQHFEEKQSMRKILSDRASEDLRQRAMKEFEIFERDQKMRCEKEIEKAKAVRLKQELDKIHIDECRKKQIKNKNDQVEADRELSKLYADQLKKITLDLQELERRKELAKRQQNVEMREAQQQQCQENNKQREEERLAALQQEQKVLQSLKKEEDVFKEFVAKEIEYFKSQGKRTTLLEKTLNV</sequence>
<dbReference type="PANTHER" id="PTHR28663">
    <property type="entry name" value="COILED-COIL DOMAIN-CONTAINING PROTEIN 173"/>
    <property type="match status" value="1"/>
</dbReference>
<feature type="compositionally biased region" description="Polar residues" evidence="3">
    <location>
        <begin position="1"/>
        <end position="12"/>
    </location>
</feature>
<comment type="caution">
    <text evidence="5">The sequence shown here is derived from an EMBL/GenBank/DDBJ whole genome shotgun (WGS) entry which is preliminary data.</text>
</comment>
<accession>A0ABD3PNA3</accession>
<feature type="domain" description="Trichohyalin-plectin-homology" evidence="4">
    <location>
        <begin position="620"/>
        <end position="959"/>
    </location>
</feature>
<feature type="compositionally biased region" description="Polar residues" evidence="3">
    <location>
        <begin position="172"/>
        <end position="184"/>
    </location>
</feature>
<evidence type="ECO:0000256" key="2">
    <source>
        <dbReference type="SAM" id="Coils"/>
    </source>
</evidence>
<protein>
    <recommendedName>
        <fullName evidence="4">Trichohyalin-plectin-homology domain-containing protein</fullName>
    </recommendedName>
</protein>
<dbReference type="InterPro" id="IPR039986">
    <property type="entry name" value="CFAP210"/>
</dbReference>
<feature type="region of interest" description="Disordered" evidence="3">
    <location>
        <begin position="163"/>
        <end position="217"/>
    </location>
</feature>
<feature type="compositionally biased region" description="Basic and acidic residues" evidence="3">
    <location>
        <begin position="305"/>
        <end position="319"/>
    </location>
</feature>
<feature type="region of interest" description="Disordered" evidence="3">
    <location>
        <begin position="1"/>
        <end position="49"/>
    </location>
</feature>
<dbReference type="InterPro" id="IPR043597">
    <property type="entry name" value="TPH_dom"/>
</dbReference>
<evidence type="ECO:0000313" key="6">
    <source>
        <dbReference type="Proteomes" id="UP001516023"/>
    </source>
</evidence>
<keyword evidence="1 2" id="KW-0175">Coiled coil</keyword>
<feature type="coiled-coil region" evidence="2">
    <location>
        <begin position="680"/>
        <end position="783"/>
    </location>
</feature>
<evidence type="ECO:0000256" key="3">
    <source>
        <dbReference type="SAM" id="MobiDB-lite"/>
    </source>
</evidence>
<dbReference type="PANTHER" id="PTHR28663:SF1">
    <property type="entry name" value="CILIA- AND FLAGELLA- ASSOCIATED PROTEIN 210"/>
    <property type="match status" value="1"/>
</dbReference>
<proteinExistence type="predicted"/>
<evidence type="ECO:0000256" key="1">
    <source>
        <dbReference type="ARBA" id="ARBA00023054"/>
    </source>
</evidence>
<feature type="coiled-coil region" evidence="2">
    <location>
        <begin position="879"/>
        <end position="944"/>
    </location>
</feature>
<gene>
    <name evidence="5" type="ORF">HJC23_002832</name>
</gene>
<organism evidence="5 6">
    <name type="scientific">Cyclotella cryptica</name>
    <dbReference type="NCBI Taxonomy" id="29204"/>
    <lineage>
        <taxon>Eukaryota</taxon>
        <taxon>Sar</taxon>
        <taxon>Stramenopiles</taxon>
        <taxon>Ochrophyta</taxon>
        <taxon>Bacillariophyta</taxon>
        <taxon>Coscinodiscophyceae</taxon>
        <taxon>Thalassiosirophycidae</taxon>
        <taxon>Stephanodiscales</taxon>
        <taxon>Stephanodiscaceae</taxon>
        <taxon>Cyclotella</taxon>
    </lineage>
</organism>
<name>A0ABD3PNA3_9STRA</name>
<evidence type="ECO:0000313" key="5">
    <source>
        <dbReference type="EMBL" id="KAL3789247.1"/>
    </source>
</evidence>
<dbReference type="Proteomes" id="UP001516023">
    <property type="component" value="Unassembled WGS sequence"/>
</dbReference>
<keyword evidence="6" id="KW-1185">Reference proteome</keyword>
<dbReference type="AlphaFoldDB" id="A0ABD3PNA3"/>
<feature type="region of interest" description="Disordered" evidence="3">
    <location>
        <begin position="585"/>
        <end position="609"/>
    </location>
</feature>
<dbReference type="Pfam" id="PF13868">
    <property type="entry name" value="TPH"/>
    <property type="match status" value="1"/>
</dbReference>